<keyword evidence="6 8" id="KW-1133">Transmembrane helix</keyword>
<organism evidence="10 11">
    <name type="scientific">Brassica napus</name>
    <name type="common">Rape</name>
    <dbReference type="NCBI Taxonomy" id="3708"/>
    <lineage>
        <taxon>Eukaryota</taxon>
        <taxon>Viridiplantae</taxon>
        <taxon>Streptophyta</taxon>
        <taxon>Embryophyta</taxon>
        <taxon>Tracheophyta</taxon>
        <taxon>Spermatophyta</taxon>
        <taxon>Magnoliopsida</taxon>
        <taxon>eudicotyledons</taxon>
        <taxon>Gunneridae</taxon>
        <taxon>Pentapetalae</taxon>
        <taxon>rosids</taxon>
        <taxon>malvids</taxon>
        <taxon>Brassicales</taxon>
        <taxon>Brassicaceae</taxon>
        <taxon>Brassiceae</taxon>
        <taxon>Brassica</taxon>
    </lineage>
</organism>
<feature type="transmembrane region" description="Helical" evidence="8">
    <location>
        <begin position="622"/>
        <end position="639"/>
    </location>
</feature>
<proteinExistence type="inferred from homology"/>
<dbReference type="Pfam" id="PF06432">
    <property type="entry name" value="GPI2"/>
    <property type="match status" value="1"/>
</dbReference>
<feature type="transmembrane region" description="Helical" evidence="8">
    <location>
        <begin position="683"/>
        <end position="701"/>
    </location>
</feature>
<keyword evidence="11" id="KW-1185">Reference proteome</keyword>
<dbReference type="Pfam" id="PF02020">
    <property type="entry name" value="W2"/>
    <property type="match status" value="1"/>
</dbReference>
<dbReference type="InterPro" id="IPR009450">
    <property type="entry name" value="Plno_GlcNAc_GPI2"/>
</dbReference>
<dbReference type="Proteomes" id="UP000824890">
    <property type="component" value="Unassembled WGS sequence"/>
</dbReference>
<dbReference type="SMART" id="SM00515">
    <property type="entry name" value="eIF5C"/>
    <property type="match status" value="1"/>
</dbReference>
<comment type="similarity">
    <text evidence="3">Belongs to the PIGC family.</text>
</comment>
<comment type="pathway">
    <text evidence="2">Glycolipid biosynthesis; glycosylphosphatidylinositol-anchor biosynthesis.</text>
</comment>
<dbReference type="SUPFAM" id="SSF48371">
    <property type="entry name" value="ARM repeat"/>
    <property type="match status" value="1"/>
</dbReference>
<feature type="transmembrane region" description="Helical" evidence="8">
    <location>
        <begin position="651"/>
        <end position="671"/>
    </location>
</feature>
<dbReference type="PROSITE" id="PS51363">
    <property type="entry name" value="W2"/>
    <property type="match status" value="1"/>
</dbReference>
<evidence type="ECO:0000256" key="6">
    <source>
        <dbReference type="ARBA" id="ARBA00022989"/>
    </source>
</evidence>
<evidence type="ECO:0000313" key="10">
    <source>
        <dbReference type="EMBL" id="KAH0883017.1"/>
    </source>
</evidence>
<evidence type="ECO:0000313" key="11">
    <source>
        <dbReference type="Proteomes" id="UP000824890"/>
    </source>
</evidence>
<dbReference type="InterPro" id="IPR044123">
    <property type="entry name" value="W2_eIF2B_epsilon"/>
</dbReference>
<dbReference type="EMBL" id="JAGKQM010000014">
    <property type="protein sequence ID" value="KAH0883017.1"/>
    <property type="molecule type" value="Genomic_DNA"/>
</dbReference>
<evidence type="ECO:0000256" key="4">
    <source>
        <dbReference type="ARBA" id="ARBA00022502"/>
    </source>
</evidence>
<dbReference type="PANTHER" id="PTHR45887">
    <property type="entry name" value="TRANSLATION INITIATION FACTOR EIF-2B SUBUNIT EPSILON"/>
    <property type="match status" value="1"/>
</dbReference>
<dbReference type="InterPro" id="IPR016024">
    <property type="entry name" value="ARM-type_fold"/>
</dbReference>
<keyword evidence="7 8" id="KW-0472">Membrane</keyword>
<feature type="transmembrane region" description="Helical" evidence="8">
    <location>
        <begin position="768"/>
        <end position="787"/>
    </location>
</feature>
<accession>A0ABQ7ZRY9</accession>
<evidence type="ECO:0000256" key="7">
    <source>
        <dbReference type="ARBA" id="ARBA00023136"/>
    </source>
</evidence>
<evidence type="ECO:0000259" key="9">
    <source>
        <dbReference type="PROSITE" id="PS51363"/>
    </source>
</evidence>
<keyword evidence="5 8" id="KW-0812">Transmembrane</keyword>
<evidence type="ECO:0000256" key="8">
    <source>
        <dbReference type="SAM" id="Phobius"/>
    </source>
</evidence>
<gene>
    <name evidence="10" type="ORF">HID58_059113</name>
</gene>
<name>A0ABQ7ZRY9_BRANA</name>
<dbReference type="CDD" id="cd11558">
    <property type="entry name" value="W2_eIF2B_epsilon"/>
    <property type="match status" value="1"/>
</dbReference>
<keyword evidence="4" id="KW-0337">GPI-anchor biosynthesis</keyword>
<evidence type="ECO:0000256" key="1">
    <source>
        <dbReference type="ARBA" id="ARBA00004141"/>
    </source>
</evidence>
<dbReference type="InterPro" id="IPR003307">
    <property type="entry name" value="W2_domain"/>
</dbReference>
<dbReference type="PANTHER" id="PTHR45887:SF1">
    <property type="entry name" value="TRANSLATION INITIATION FACTOR EIF-2B SUBUNIT EPSILON"/>
    <property type="match status" value="1"/>
</dbReference>
<feature type="transmembrane region" description="Helical" evidence="8">
    <location>
        <begin position="793"/>
        <end position="813"/>
    </location>
</feature>
<evidence type="ECO:0000256" key="2">
    <source>
        <dbReference type="ARBA" id="ARBA00004687"/>
    </source>
</evidence>
<feature type="transmembrane region" description="Helical" evidence="8">
    <location>
        <begin position="740"/>
        <end position="761"/>
    </location>
</feature>
<dbReference type="InterPro" id="IPR051956">
    <property type="entry name" value="eIF2B_epsilon"/>
</dbReference>
<protein>
    <recommendedName>
        <fullName evidence="9">W2 domain-containing protein</fullName>
    </recommendedName>
</protein>
<feature type="domain" description="W2" evidence="9">
    <location>
        <begin position="390"/>
        <end position="565"/>
    </location>
</feature>
<evidence type="ECO:0000256" key="3">
    <source>
        <dbReference type="ARBA" id="ARBA00008321"/>
    </source>
</evidence>
<feature type="transmembrane region" description="Helical" evidence="8">
    <location>
        <begin position="592"/>
        <end position="610"/>
    </location>
</feature>
<comment type="caution">
    <text evidence="10">The sequence shown here is derived from an EMBL/GenBank/DDBJ whole genome shotgun (WGS) entry which is preliminary data.</text>
</comment>
<evidence type="ECO:0000256" key="5">
    <source>
        <dbReference type="ARBA" id="ARBA00022692"/>
    </source>
</evidence>
<comment type="subcellular location">
    <subcellularLocation>
        <location evidence="1">Membrane</location>
        <topology evidence="1">Multi-pass membrane protein</topology>
    </subcellularLocation>
</comment>
<sequence>MKAFGCGIIRPYKVDYYFLKYFSQSPIESNSERGDIGFKRWVLRRKAALEFPTTPRSRAVNVSKPSSSPTASPPSSVFVFCCAHSTQIIDYLETSEWRTHPNLVRRRRLALHLRAADGDVSDPRRLRPRTDQLFIAVDPLTKQLLHYEEDKVDHARGSVCLDKSLMESNPSVLLYNDMQDCYIDICSPEVLSLFEDNFDYQHLRRHFVKGVLVDDIMGKDIIQRWTYPYVPDINFGGNRPVKLGRQGIYRACDVVQSRSYIWNNVTIEDGCEIRNAIVCDGPMKEDSDEELEYADSSSGTADRLSGLSLEMESKGSELGPDGAGYIWEVCEGAHDEEWKHSVAPIPEDKLAEITQAMDDYDDMEDESVVPTSGELKSDADSINTDVNDPCDDYGYFEKEVEGTFLRAVEEGIKVELGVLEINSLRLSYNMESADCAGAIFYSMMKLAVDTPHSSASELYKTASSIIAKWKGLLGFYVKQTDEQIEVIMKFEEMCQETAKELGPLFAQILHVLYEKDVVQEDAIMRWAEEKAGADEADKVYLQQCETPKWRKVAYGGMQIGYDDNYTDETFLEEMVMNANVVRRDLLKVMKDSVSISQYLCIVALVVLVWFHTLQSSLDESSLLLLDLSLLALGFLVLLLTEEKMLSLRLLLRYVINITFFTTGLYVLAPVYQTLTRSISSDSIWAVTVSLLLLHLFLHDYSGSTIRAPGALKSPSLTSCISVNASVVASVFVASRLPSRGHVFAVMLFSLQVFLFAPLVAYCIKKFSFGLHLGFSFALMGLTLYSVYALHRLFFVLFLVLVVVVNVVCPYWLIRMQEYKFEINGPWDEAKLCFDITD</sequence>
<dbReference type="Gene3D" id="1.25.40.180">
    <property type="match status" value="1"/>
</dbReference>
<reference evidence="10 11" key="1">
    <citation type="submission" date="2021-05" db="EMBL/GenBank/DDBJ databases">
        <title>Genome Assembly of Synthetic Allotetraploid Brassica napus Reveals Homoeologous Exchanges between Subgenomes.</title>
        <authorList>
            <person name="Davis J.T."/>
        </authorList>
    </citation>
    <scope>NUCLEOTIDE SEQUENCE [LARGE SCALE GENOMIC DNA]</scope>
    <source>
        <strain evidence="11">cv. Da-Ae</strain>
        <tissue evidence="10">Seedling</tissue>
    </source>
</reference>